<dbReference type="HOGENOM" id="CLU_1427367_0_0_0"/>
<evidence type="ECO:0000313" key="1">
    <source>
        <dbReference type="EMBL" id="AFL89235.1"/>
    </source>
</evidence>
<dbReference type="EMBL" id="CP003379">
    <property type="protein sequence ID" value="AFL89235.1"/>
    <property type="molecule type" value="Genomic_DNA"/>
</dbReference>
<dbReference type="OrthoDB" id="9838635at2"/>
<dbReference type="KEGG" id="trs:Terro_3003"/>
<proteinExistence type="predicted"/>
<organism evidence="1 2">
    <name type="scientific">Terriglobus roseus (strain DSM 18391 / NRRL B-41598 / KBS 63)</name>
    <dbReference type="NCBI Taxonomy" id="926566"/>
    <lineage>
        <taxon>Bacteria</taxon>
        <taxon>Pseudomonadati</taxon>
        <taxon>Acidobacteriota</taxon>
        <taxon>Terriglobia</taxon>
        <taxon>Terriglobales</taxon>
        <taxon>Acidobacteriaceae</taxon>
        <taxon>Terriglobus</taxon>
    </lineage>
</organism>
<reference evidence="1 2" key="1">
    <citation type="submission" date="2012-06" db="EMBL/GenBank/DDBJ databases">
        <title>Complete genome of Terriglobus roseus DSM 18391.</title>
        <authorList>
            <consortium name="US DOE Joint Genome Institute (JGI-PGF)"/>
            <person name="Lucas S."/>
            <person name="Copeland A."/>
            <person name="Lapidus A."/>
            <person name="Glavina del Rio T."/>
            <person name="Dalin E."/>
            <person name="Tice H."/>
            <person name="Bruce D."/>
            <person name="Goodwin L."/>
            <person name="Pitluck S."/>
            <person name="Peters L."/>
            <person name="Mikhailova N."/>
            <person name="Munk A.C.C."/>
            <person name="Kyrpides N."/>
            <person name="Mavromatis K."/>
            <person name="Ivanova N."/>
            <person name="Brettin T."/>
            <person name="Detter J.C."/>
            <person name="Han C."/>
            <person name="Larimer F."/>
            <person name="Land M."/>
            <person name="Hauser L."/>
            <person name="Markowitz V."/>
            <person name="Cheng J.-F."/>
            <person name="Hugenholtz P."/>
            <person name="Woyke T."/>
            <person name="Wu D."/>
            <person name="Brambilla E."/>
            <person name="Klenk H.-P."/>
            <person name="Eisen J.A."/>
        </authorList>
    </citation>
    <scope>NUCLEOTIDE SEQUENCE [LARGE SCALE GENOMIC DNA]</scope>
    <source>
        <strain evidence="2">DSM 18391 / NRRL B-41598 / KBS 63</strain>
    </source>
</reference>
<sequence>MKMRAFCLAVCLMMVHECIWSEPDRATQPEIAIELLATSLADGVPTGFTFVFTNVSGGNLSIPPPELDCITPSSNGFIRFPWKFMPANGSEQGIGAGLGSCGPGGGMHPTPPMTISSLTEKWIVLRPGQSHRFPANWPLGFGVLRSGAYTFSAEYVPPRLSSEAERLLSEAKIVVPRQKAETPEQHYAKP</sequence>
<keyword evidence="2" id="KW-1185">Reference proteome</keyword>
<dbReference type="RefSeq" id="WP_014786499.1">
    <property type="nucleotide sequence ID" value="NC_018014.1"/>
</dbReference>
<name>I3ZJ17_TERRK</name>
<protein>
    <submittedName>
        <fullName evidence="1">Uncharacterized protein</fullName>
    </submittedName>
</protein>
<evidence type="ECO:0000313" key="2">
    <source>
        <dbReference type="Proteomes" id="UP000006056"/>
    </source>
</evidence>
<gene>
    <name evidence="1" type="ordered locus">Terro_3003</name>
</gene>
<accession>I3ZJ17</accession>
<dbReference type="AlphaFoldDB" id="I3ZJ17"/>
<dbReference type="Proteomes" id="UP000006056">
    <property type="component" value="Chromosome"/>
</dbReference>